<sequence length="2190" mass="239270">MRWAVLVLSLLLVLFPFARASDEPMPPAPPAEPSELPEPALACPTYAGHHAYPAMTPLEKAPAQGALSLDGSFAVSATGSATHTIPLIVPPGRIEPALSITYDSSVDIGLLGKGFSLRGLSMIHRCSTNLAQDGAIRGVRLDTADHVCLDGLRLVQVGQGKDTVGNFAEYRTFPDTQTKIHGYGAPSKDGFDAIYFVVFRRDGRVVEYGKSNAARVVWRHGITRAWSIERERDRFGNTIRYHYATDANAQSGATRERVPDRITYAGHIGANGVETQGSREVRFRYTVNDGGAMFHEGERISRDKQLAGVDMFADGVKVRSYEFDYDPDPITDRSLLVKAEECAAGDLAQCKPATRFGWSDGGAQGGFETSALWPHVPTKNEDPQYSWTLADVTGDGLPDIVTSTTHPETGRNRWFVYENVGGGNLGVPVEWADLSYPTGFLGQWLISPLDYNGDGRIDLLIDQPSGVGWNFHHVLVSKPEPSPHFERVATKIRRQAHFRASEFTPESASGWTLADLDADGMLDFVGCDDERTWYAGVNYVEDNCLPGEDCKPSLAHWRAHLWRPGGFEEKERPIPALDGVSCWTMKRFFGAVDWDADGQTELVTVDTDAKWWVHRLDVPSLAWESRSTGLPMANALGVGVSEDPVAEMVAYPLTKVHAASMNAEWEALRVLFPDINADGYPDLLHVGNLGTDIIPFVYENHGRDEFEFFGAVYAPFPAAGSEAFVYSPYARVFDSNRDGRDDLFLPVPGSCGDDTCYVVYESGKLGENATVTATSIQFENPYGDTVAPQYLLRTIDLDGDQDTDIVYPYHDAQMVAYRNRAPRDLLTTLTTGRNPKDPSDPGFLPDLEITYGDLVDRGEATYAPRSDPENDCIYPRACVVGGAPVVSSYRLNNGQNEARRFEVEYRDGRAHRHGRGFLGFGTRIVRDLDTGTEVHERFDNVTFDSARRTFPFAGMVIESETRISAAKEEVRSSYVEPEVIPTSGGATYFVTTRRTEKRREQDGDLLERTWTVVDDVDTFGNVLEMRSFTEGVDLLNKTTRTVTHDPALWLLGLVEKEKTCSSALGETRCREIEQAFDLRGALWRSTRAPNDPAARRVVHFLRDDFGNVTSVLADDAFGHHREACVTYEPSGTYPWATRNAAGHTSYHVFDAGLGVELSMRDPNALVTKWRVDGFGRVVEEHRPDGVVRTRSLARVKDGGPFANEWALHVQEATPGHGARETVLDSLGRPVRQRSKGPDVLMSGISAFGVGKWIVAERSYDFHGRRVWESNPHIEGDAPAAGLGTTWEYDNAGRVISTKAPWGAISNLTYDHDQVFTQESNPDGGVLTKRTLLDAIGRPISVVDAKSGETTYIYEPFGLVRSVELPDGTSRETVHDDYGRGIEETDPDRGKTTSVFDGFDQVTDLVDALGRHYKFEHDVLGRLTRREQGGGISTYEFDMADHGVGFPSRVIGADGHRVEYKYDSLSRPWYTTLRLADTRAFTAWRSYDTFGRLSGITYPDESDFSVYHEYDTTGTLTAVRQGVTRDLIWQLDMIDGAGRTVMETFGNGALTERDVSPQSGAVESIFTHHGTNMLQGLVYRHNVRLNVDSREDKRQQKIERFQHDELDRLTCSRVEDCESPLSCLEWSGPCDTVIEYDAAGDITFKSDVGTYTYDPAHPHAVQLAGSAAFANDAVGNQITRPDVTITYTDFDLPRSYVPTAGGPATTFEYDGHGARVLGRRGERETIYFGDLFEQETRPEGVVDRYFVSNGERMVAVFERRGENETRRYVHVDHLGSVDVITDEAGAEVDRRSFDAFGAPRDPAWGGSAGATASTGMRRGFTWHEQDEEVGLVNAKGRIYDPRIGRFLQTDPIVADVLSGQAWNPYSYTFNNPLAYVDPSGYQAILLGQAGQPVLTGPDGVINVIVIGPPRIPKDPEAQTGIVAAFRAHLPSPPAASLPDAAEPEMSFKELPAVQYGGGVVSGAMIGVVPGGSIGAQIAIDSGTLAKGTPQARLGKAIGEIGIGLVQMALGVGGSFLGGGMSTTGGGAIVGVPIAVASAGMLVNGYAAVGVGWGGFWQAWSEGAGSPSWAPTLLARRGGPSSDALGRALEKAGHARPPGAAVHHIVAREAKLAEPARDVLERFGIGIDDAVNGAFLPATGAALNPTGAAVHSTLHTNAYYKRVNDFLGTAKTRAEAEAILQDIRNILLSGGF</sequence>
<evidence type="ECO:0000259" key="8">
    <source>
        <dbReference type="Pfam" id="PF25023"/>
    </source>
</evidence>
<proteinExistence type="predicted"/>
<dbReference type="InterPro" id="IPR032871">
    <property type="entry name" value="AHH_dom_containing"/>
</dbReference>
<evidence type="ECO:0000256" key="7">
    <source>
        <dbReference type="SAM" id="SignalP"/>
    </source>
</evidence>
<keyword evidence="3 7" id="KW-0732">Signal</keyword>
<dbReference type="InterPro" id="IPR050708">
    <property type="entry name" value="T6SS_VgrG/RHS"/>
</dbReference>
<evidence type="ECO:0000256" key="2">
    <source>
        <dbReference type="ARBA" id="ARBA00022525"/>
    </source>
</evidence>
<keyword evidence="4" id="KW-0677">Repeat</keyword>
<reference evidence="9 10" key="1">
    <citation type="submission" date="2019-04" db="EMBL/GenBank/DDBJ databases">
        <authorList>
            <person name="Li Y."/>
            <person name="Wang J."/>
        </authorList>
    </citation>
    <scope>NUCLEOTIDE SEQUENCE [LARGE SCALE GENOMIC DNA]</scope>
    <source>
        <strain evidence="9 10">DSM 14668</strain>
    </source>
</reference>
<dbReference type="Pfam" id="PF03534">
    <property type="entry name" value="SpvB"/>
    <property type="match status" value="1"/>
</dbReference>
<dbReference type="Pfam" id="PF14412">
    <property type="entry name" value="AHH"/>
    <property type="match status" value="1"/>
</dbReference>
<dbReference type="NCBIfam" id="TIGR03696">
    <property type="entry name" value="Rhs_assc_core"/>
    <property type="match status" value="1"/>
</dbReference>
<dbReference type="SUPFAM" id="SSF69318">
    <property type="entry name" value="Integrin alpha N-terminal domain"/>
    <property type="match status" value="2"/>
</dbReference>
<feature type="signal peptide" evidence="7">
    <location>
        <begin position="1"/>
        <end position="20"/>
    </location>
</feature>
<name>A0A4U1JJD5_9BACT</name>
<comment type="caution">
    <text evidence="9">The sequence shown here is derived from an EMBL/GenBank/DDBJ whole genome shotgun (WGS) entry which is preliminary data.</text>
</comment>
<dbReference type="InterPro" id="IPR022385">
    <property type="entry name" value="Rhs_assc_core"/>
</dbReference>
<organism evidence="9 10">
    <name type="scientific">Polyangium fumosum</name>
    <dbReference type="NCBI Taxonomy" id="889272"/>
    <lineage>
        <taxon>Bacteria</taxon>
        <taxon>Pseudomonadati</taxon>
        <taxon>Myxococcota</taxon>
        <taxon>Polyangia</taxon>
        <taxon>Polyangiales</taxon>
        <taxon>Polyangiaceae</taxon>
        <taxon>Polyangium</taxon>
    </lineage>
</organism>
<dbReference type="PANTHER" id="PTHR32305">
    <property type="match status" value="1"/>
</dbReference>
<dbReference type="EMBL" id="SSMQ01000002">
    <property type="protein sequence ID" value="TKD12809.1"/>
    <property type="molecule type" value="Genomic_DNA"/>
</dbReference>
<evidence type="ECO:0000313" key="9">
    <source>
        <dbReference type="EMBL" id="TKD12809.1"/>
    </source>
</evidence>
<dbReference type="GO" id="GO:0005576">
    <property type="term" value="C:extracellular region"/>
    <property type="evidence" value="ECO:0007669"/>
    <property type="project" value="UniProtKB-SubCell"/>
</dbReference>
<protein>
    <recommendedName>
        <fullName evidence="8">Teneurin-like YD-shell domain-containing protein</fullName>
    </recommendedName>
</protein>
<evidence type="ECO:0000256" key="6">
    <source>
        <dbReference type="SAM" id="MobiDB-lite"/>
    </source>
</evidence>
<gene>
    <name evidence="9" type="ORF">E8A74_03420</name>
</gene>
<dbReference type="Pfam" id="PF13517">
    <property type="entry name" value="FG-GAP_3"/>
    <property type="match status" value="1"/>
</dbReference>
<keyword evidence="5" id="KW-0843">Virulence</keyword>
<feature type="domain" description="Teneurin-like YD-shell" evidence="8">
    <location>
        <begin position="1634"/>
        <end position="1871"/>
    </location>
</feature>
<dbReference type="GO" id="GO:0005737">
    <property type="term" value="C:cytoplasm"/>
    <property type="evidence" value="ECO:0007669"/>
    <property type="project" value="InterPro"/>
</dbReference>
<dbReference type="OrthoDB" id="5475831at2"/>
<dbReference type="Pfam" id="PF25023">
    <property type="entry name" value="TEN_YD-shell"/>
    <property type="match status" value="1"/>
</dbReference>
<dbReference type="InterPro" id="IPR056823">
    <property type="entry name" value="TEN-like_YD-shell"/>
</dbReference>
<dbReference type="InterPro" id="IPR003284">
    <property type="entry name" value="Sal_SpvB"/>
</dbReference>
<evidence type="ECO:0000256" key="3">
    <source>
        <dbReference type="ARBA" id="ARBA00022729"/>
    </source>
</evidence>
<feature type="chain" id="PRO_5020973187" description="Teneurin-like YD-shell domain-containing protein" evidence="7">
    <location>
        <begin position="21"/>
        <end position="2190"/>
    </location>
</feature>
<dbReference type="PANTHER" id="PTHR32305:SF15">
    <property type="entry name" value="PROTEIN RHSA-RELATED"/>
    <property type="match status" value="1"/>
</dbReference>
<dbReference type="Gene3D" id="2.180.10.10">
    <property type="entry name" value="RHS repeat-associated core"/>
    <property type="match status" value="2"/>
</dbReference>
<keyword evidence="2" id="KW-0964">Secreted</keyword>
<comment type="subcellular location">
    <subcellularLocation>
        <location evidence="1">Secreted</location>
    </subcellularLocation>
</comment>
<evidence type="ECO:0000313" key="10">
    <source>
        <dbReference type="Proteomes" id="UP000309215"/>
    </source>
</evidence>
<dbReference type="Gene3D" id="2.130.10.130">
    <property type="entry name" value="Integrin alpha, N-terminal"/>
    <property type="match status" value="2"/>
</dbReference>
<accession>A0A4U1JJD5</accession>
<evidence type="ECO:0000256" key="5">
    <source>
        <dbReference type="ARBA" id="ARBA00023026"/>
    </source>
</evidence>
<feature type="region of interest" description="Disordered" evidence="6">
    <location>
        <begin position="1369"/>
        <end position="1389"/>
    </location>
</feature>
<dbReference type="Proteomes" id="UP000309215">
    <property type="component" value="Unassembled WGS sequence"/>
</dbReference>
<dbReference type="InterPro" id="IPR028994">
    <property type="entry name" value="Integrin_alpha_N"/>
</dbReference>
<evidence type="ECO:0000256" key="1">
    <source>
        <dbReference type="ARBA" id="ARBA00004613"/>
    </source>
</evidence>
<dbReference type="InterPro" id="IPR013517">
    <property type="entry name" value="FG-GAP"/>
</dbReference>
<evidence type="ECO:0000256" key="4">
    <source>
        <dbReference type="ARBA" id="ARBA00022737"/>
    </source>
</evidence>
<keyword evidence="10" id="KW-1185">Reference proteome</keyword>
<dbReference type="RefSeq" id="WP_136927447.1">
    <property type="nucleotide sequence ID" value="NZ_SSMQ01000002.1"/>
</dbReference>